<feature type="repeat" description="WD" evidence="3">
    <location>
        <begin position="1109"/>
        <end position="1150"/>
    </location>
</feature>
<evidence type="ECO:0000256" key="2">
    <source>
        <dbReference type="ARBA" id="ARBA00022737"/>
    </source>
</evidence>
<feature type="repeat" description="WD" evidence="3">
    <location>
        <begin position="1237"/>
        <end position="1278"/>
    </location>
</feature>
<dbReference type="PANTHER" id="PTHR19848">
    <property type="entry name" value="WD40 REPEAT PROTEIN"/>
    <property type="match status" value="1"/>
</dbReference>
<feature type="compositionally biased region" description="Polar residues" evidence="4">
    <location>
        <begin position="101"/>
        <end position="110"/>
    </location>
</feature>
<keyword evidence="7" id="KW-1185">Reference proteome</keyword>
<dbReference type="Proteomes" id="UP001194746">
    <property type="component" value="Unassembled WGS sequence"/>
</dbReference>
<feature type="compositionally biased region" description="Basic and acidic residues" evidence="4">
    <location>
        <begin position="118"/>
        <end position="130"/>
    </location>
</feature>
<feature type="repeat" description="WD" evidence="3">
    <location>
        <begin position="1362"/>
        <end position="1403"/>
    </location>
</feature>
<comment type="caution">
    <text evidence="6">The sequence shown here is derived from an EMBL/GenBank/DDBJ whole genome shotgun (WGS) entry which is preliminary data.</text>
</comment>
<dbReference type="Gene3D" id="2.130.10.10">
    <property type="entry name" value="YVTN repeat-like/Quinoprotein amine dehydrogenase"/>
    <property type="match status" value="7"/>
</dbReference>
<dbReference type="PRINTS" id="PR00320">
    <property type="entry name" value="GPROTEINBRPT"/>
</dbReference>
<feature type="compositionally biased region" description="Basic and acidic residues" evidence="4">
    <location>
        <begin position="1"/>
        <end position="10"/>
    </location>
</feature>
<dbReference type="PROSITE" id="PS50294">
    <property type="entry name" value="WD_REPEATS_REGION"/>
    <property type="match status" value="10"/>
</dbReference>
<proteinExistence type="predicted"/>
<accession>A0AAD4CCN4</accession>
<dbReference type="InterPro" id="IPR054471">
    <property type="entry name" value="GPIID_WHD"/>
</dbReference>
<feature type="compositionally biased region" description="Low complexity" evidence="4">
    <location>
        <begin position="43"/>
        <end position="53"/>
    </location>
</feature>
<dbReference type="InterPro" id="IPR036322">
    <property type="entry name" value="WD40_repeat_dom_sf"/>
</dbReference>
<keyword evidence="2" id="KW-0677">Repeat</keyword>
<name>A0AAD4CCN4_ASPNN</name>
<feature type="repeat" description="WD" evidence="3">
    <location>
        <begin position="983"/>
        <end position="1024"/>
    </location>
</feature>
<dbReference type="InterPro" id="IPR029058">
    <property type="entry name" value="AB_hydrolase_fold"/>
</dbReference>
<evidence type="ECO:0000256" key="4">
    <source>
        <dbReference type="SAM" id="MobiDB-lite"/>
    </source>
</evidence>
<dbReference type="InterPro" id="IPR015943">
    <property type="entry name" value="WD40/YVTN_repeat-like_dom_sf"/>
</dbReference>
<dbReference type="InterPro" id="IPR020472">
    <property type="entry name" value="WD40_PAC1"/>
</dbReference>
<reference evidence="6" key="2">
    <citation type="submission" date="2020-02" db="EMBL/GenBank/DDBJ databases">
        <authorList>
            <person name="Gilchrist C.L.M."/>
            <person name="Chooi Y.-H."/>
        </authorList>
    </citation>
    <scope>NUCLEOTIDE SEQUENCE</scope>
    <source>
        <strain evidence="6">MST-FP2251</strain>
    </source>
</reference>
<dbReference type="SUPFAM" id="SSF50978">
    <property type="entry name" value="WD40 repeat-like"/>
    <property type="match status" value="2"/>
</dbReference>
<gene>
    <name evidence="6" type="ORF">FE257_002403</name>
</gene>
<evidence type="ECO:0000256" key="3">
    <source>
        <dbReference type="PROSITE-ProRule" id="PRU00221"/>
    </source>
</evidence>
<dbReference type="SUPFAM" id="SSF53474">
    <property type="entry name" value="alpha/beta-Hydrolases"/>
    <property type="match status" value="1"/>
</dbReference>
<evidence type="ECO:0000313" key="6">
    <source>
        <dbReference type="EMBL" id="KAF9884015.1"/>
    </source>
</evidence>
<organism evidence="6 7">
    <name type="scientific">Aspergillus nanangensis</name>
    <dbReference type="NCBI Taxonomy" id="2582783"/>
    <lineage>
        <taxon>Eukaryota</taxon>
        <taxon>Fungi</taxon>
        <taxon>Dikarya</taxon>
        <taxon>Ascomycota</taxon>
        <taxon>Pezizomycotina</taxon>
        <taxon>Eurotiomycetes</taxon>
        <taxon>Eurotiomycetidae</taxon>
        <taxon>Eurotiales</taxon>
        <taxon>Aspergillaceae</taxon>
        <taxon>Aspergillus</taxon>
        <taxon>Aspergillus subgen. Circumdati</taxon>
    </lineage>
</organism>
<keyword evidence="1 3" id="KW-0853">WD repeat</keyword>
<feature type="repeat" description="WD" evidence="3">
    <location>
        <begin position="1067"/>
        <end position="1108"/>
    </location>
</feature>
<dbReference type="PROSITE" id="PS00678">
    <property type="entry name" value="WD_REPEATS_1"/>
    <property type="match status" value="8"/>
</dbReference>
<dbReference type="InterPro" id="IPR001680">
    <property type="entry name" value="WD40_rpt"/>
</dbReference>
<evidence type="ECO:0000259" key="5">
    <source>
        <dbReference type="PROSITE" id="PS50837"/>
    </source>
</evidence>
<dbReference type="PROSITE" id="PS50837">
    <property type="entry name" value="NACHT"/>
    <property type="match status" value="1"/>
</dbReference>
<dbReference type="CDD" id="cd00200">
    <property type="entry name" value="WD40"/>
    <property type="match status" value="2"/>
</dbReference>
<feature type="repeat" description="WD" evidence="3">
    <location>
        <begin position="1404"/>
        <end position="1445"/>
    </location>
</feature>
<feature type="region of interest" description="Disordered" evidence="4">
    <location>
        <begin position="100"/>
        <end position="137"/>
    </location>
</feature>
<feature type="repeat" description="WD" evidence="3">
    <location>
        <begin position="1446"/>
        <end position="1487"/>
    </location>
</feature>
<feature type="compositionally biased region" description="Acidic residues" evidence="4">
    <location>
        <begin position="1620"/>
        <end position="1635"/>
    </location>
</feature>
<feature type="domain" description="NACHT" evidence="5">
    <location>
        <begin position="464"/>
        <end position="575"/>
    </location>
</feature>
<feature type="compositionally biased region" description="Polar residues" evidence="4">
    <location>
        <begin position="22"/>
        <end position="33"/>
    </location>
</feature>
<dbReference type="Pfam" id="PF24883">
    <property type="entry name" value="NPHP3_N"/>
    <property type="match status" value="1"/>
</dbReference>
<dbReference type="InterPro" id="IPR007111">
    <property type="entry name" value="NACHT_NTPase"/>
</dbReference>
<reference evidence="6" key="1">
    <citation type="journal article" date="2019" name="Beilstein J. Org. Chem.">
        <title>Nanangenines: drimane sesquiterpenoids as the dominant metabolite cohort of a novel Australian fungus, Aspergillus nanangensis.</title>
        <authorList>
            <person name="Lacey H.J."/>
            <person name="Gilchrist C.L.M."/>
            <person name="Crombie A."/>
            <person name="Kalaitzis J.A."/>
            <person name="Vuong D."/>
            <person name="Rutledge P.J."/>
            <person name="Turner P."/>
            <person name="Pitt J.I."/>
            <person name="Lacey E."/>
            <person name="Chooi Y.H."/>
            <person name="Piggott A.M."/>
        </authorList>
    </citation>
    <scope>NUCLEOTIDE SEQUENCE</scope>
    <source>
        <strain evidence="6">MST-FP2251</strain>
    </source>
</reference>
<sequence>MRECDREELIKQMGNHPASDDPTIQSLATSLGIPSNADDLFPAQGSTGGQTSAQGAATLYEEQQLQCPGDMENIVNNSIAEVARNELWTTVVQPSVADVAENSQQEQKNAGRTAANGRRNDQDSPSERVDPPTLSQSSAEVSFPVAFPDGVEVLHDCPNATVDICFVHGLTGNRITTWTAQGQSNPWLKTLLPSKLTTARILTYGYDAYVVRGSVAGSNRLIDHATNLLNDLTTDRELHNAASRPIIFIAHSLGGLVCKKAILRSRNNPDAHLRNIFNCTKGVIFMGTPHKGSWMVDWAKISAGALGLVKSTNKSLLEILQTDNQLLEAIQVDFWSMIRELRENGRRLEVICFFEELPLPLVGKVVSKDSATLEGYNLVSIHANHRDMVRFGSANDNGFKRLLGETLYMMDDYDRQCLKSLWPTNPENEKVRIEQTKGGLLEDVYRWVFENPDFRRLKDDEEARLLWIRGDPGKGKTMLVCGIINELRKSISGPELLSFFLCQAADSRVNNATAVLRCLMRQLVDQQPSLISHIRKRYDQYDDANSWYTLSQIFTDILKDQNMLNNLLVIDGLDECQEGLPDLLYKITLDWSSYAHVKWLVSSRNWSSIRERLDTAKQLSLELNAESVSTAVGLYIHYKARELARLKKYNDKTYKAIQWHLTTNADGTFLWVALVCHYLERVQWDPVAKMKTFPPGLDSLYRRMMQEIRESEEDEQCWQILSLMAAAYRPMTLKELASLSEVLVDYANDTEALREAISLCGSFLTVREETVYFVHQSAKEFLIGKAFDELFPSGIGFAHYTMFSRSLSNIGLALHRDVYSLREPGFSIEKVKYPKPDPLGAVQYSCIYWIDHLDDARHLAAMKYPEICRKIYGFLREKYLYWLEALSLLGSMSQGVRSMSKLEELVQRGLDDAGLLDLVYDAHRFNRYWKNAIENSPLRVYNSALLFSPARSLIRQSFEYEQPHWLLTRPTMVDNWNNCLQTLEGHTGSVNSVVFSHDSKLVASASSDRTVKIWDAAIGHCLQTLRGHTGSVNYAAFSHDSKLIVSVLDNWTAQIWDAAIGHCLQTLSGHLGPVNSAIFSRDSKLVSSASNDGSVRIWDVASGCCLQILWGYSGSVRSAVFSHNSKLVSSASNDMTLKIWDVPSGRCLQTLEGHSNSINSAVFSHDSKLVASASHDNTVKIWDVASSYCLQILEGHSRSVWVNPVIFTPDPNLVAAHSRDVNTQTWDTASGHCLQIPEGHMDSVSSVVLSHDSKLVVSASSDRTVKIWDIGRAQCLRTLKGHTRSVNSITFSHNSKLVASASSDMTIKIWDVASGHCLQTLEGHSGSDNSAVFSHNSKLVASPFIVTVKVCDAVSGHCLRTLRGHSGLVDSVVFSHDAKLIASASSDNTVKVWNTASGHCLQTLKGHSYWVHSVVFSRDSKMAASASHDSTVKIWDVARGRSLQTLKGHLGPVTSVVFSHDSKLIASVSSDRTVKIWNAASGHCLQVVDAARMTIVKSFDLTNSYLELNCGTVRLSLGSLAIPAGLNPEAPKFRGCGISSDGTWITRDTGKLLWLPPEYRSDVFDVTKSAICIGCTSGRVLIFKIDPQRLSHSKNRVHWDSGDEAAAGIEEGHGDYEVRDAEDEACWTSTSDEEDLRSSGGSEH</sequence>
<dbReference type="InterPro" id="IPR019775">
    <property type="entry name" value="WD40_repeat_CS"/>
</dbReference>
<dbReference type="EMBL" id="VCAU01000138">
    <property type="protein sequence ID" value="KAF9884015.1"/>
    <property type="molecule type" value="Genomic_DNA"/>
</dbReference>
<dbReference type="SMART" id="SM00320">
    <property type="entry name" value="WD40"/>
    <property type="match status" value="12"/>
</dbReference>
<dbReference type="PANTHER" id="PTHR19848:SF8">
    <property type="entry name" value="F-BOX AND WD REPEAT DOMAIN CONTAINING 7"/>
    <property type="match status" value="1"/>
</dbReference>
<evidence type="ECO:0000313" key="7">
    <source>
        <dbReference type="Proteomes" id="UP001194746"/>
    </source>
</evidence>
<feature type="repeat" description="WD" evidence="3">
    <location>
        <begin position="1151"/>
        <end position="1192"/>
    </location>
</feature>
<dbReference type="Gene3D" id="3.40.50.1820">
    <property type="entry name" value="alpha/beta hydrolase"/>
    <property type="match status" value="1"/>
</dbReference>
<dbReference type="SUPFAM" id="SSF52540">
    <property type="entry name" value="P-loop containing nucleoside triphosphate hydrolases"/>
    <property type="match status" value="1"/>
</dbReference>
<evidence type="ECO:0000256" key="1">
    <source>
        <dbReference type="ARBA" id="ARBA00022574"/>
    </source>
</evidence>
<feature type="compositionally biased region" description="Basic and acidic residues" evidence="4">
    <location>
        <begin position="1610"/>
        <end position="1619"/>
    </location>
</feature>
<feature type="repeat" description="WD" evidence="3">
    <location>
        <begin position="1025"/>
        <end position="1066"/>
    </location>
</feature>
<dbReference type="InterPro" id="IPR056884">
    <property type="entry name" value="NPHP3-like_N"/>
</dbReference>
<dbReference type="InterPro" id="IPR027417">
    <property type="entry name" value="P-loop_NTPase"/>
</dbReference>
<dbReference type="Pfam" id="PF22939">
    <property type="entry name" value="WHD_GPIID"/>
    <property type="match status" value="1"/>
</dbReference>
<feature type="repeat" description="WD" evidence="3">
    <location>
        <begin position="1279"/>
        <end position="1320"/>
    </location>
</feature>
<dbReference type="Gene3D" id="3.40.50.300">
    <property type="entry name" value="P-loop containing nucleotide triphosphate hydrolases"/>
    <property type="match status" value="1"/>
</dbReference>
<feature type="region of interest" description="Disordered" evidence="4">
    <location>
        <begin position="1"/>
        <end position="53"/>
    </location>
</feature>
<protein>
    <recommendedName>
        <fullName evidence="5">NACHT domain-containing protein</fullName>
    </recommendedName>
</protein>
<feature type="region of interest" description="Disordered" evidence="4">
    <location>
        <begin position="1608"/>
        <end position="1644"/>
    </location>
</feature>
<dbReference type="Pfam" id="PF00400">
    <property type="entry name" value="WD40"/>
    <property type="match status" value="10"/>
</dbReference>
<dbReference type="PROSITE" id="PS50082">
    <property type="entry name" value="WD_REPEATS_2"/>
    <property type="match status" value="10"/>
</dbReference>